<dbReference type="SMART" id="SM00382">
    <property type="entry name" value="AAA"/>
    <property type="match status" value="1"/>
</dbReference>
<feature type="domain" description="MCM C-terminal AAA(+) ATPase" evidence="5">
    <location>
        <begin position="293"/>
        <end position="394"/>
    </location>
</feature>
<dbReference type="GO" id="GO:0005524">
    <property type="term" value="F:ATP binding"/>
    <property type="evidence" value="ECO:0007669"/>
    <property type="project" value="UniProtKB-KW"/>
</dbReference>
<organism evidence="6 7">
    <name type="scientific">Hornefia butyriciproducens</name>
    <dbReference type="NCBI Taxonomy" id="2652293"/>
    <lineage>
        <taxon>Bacteria</taxon>
        <taxon>Bacillati</taxon>
        <taxon>Bacillota</taxon>
        <taxon>Clostridia</taxon>
        <taxon>Peptostreptococcales</taxon>
        <taxon>Anaerovoracaceae</taxon>
        <taxon>Hornefia</taxon>
    </lineage>
</organism>
<dbReference type="Pfam" id="PF13335">
    <property type="entry name" value="Mg_chelatase_C"/>
    <property type="match status" value="1"/>
</dbReference>
<dbReference type="PRINTS" id="PR01657">
    <property type="entry name" value="MCMFAMILY"/>
</dbReference>
<evidence type="ECO:0000256" key="2">
    <source>
        <dbReference type="ARBA" id="ARBA00022741"/>
    </source>
</evidence>
<reference evidence="6 7" key="1">
    <citation type="submission" date="2019-08" db="EMBL/GenBank/DDBJ databases">
        <title>In-depth cultivation of the pig gut microbiome towards novel bacterial diversity and tailored functional studies.</title>
        <authorList>
            <person name="Wylensek D."/>
            <person name="Hitch T.C.A."/>
            <person name="Clavel T."/>
        </authorList>
    </citation>
    <scope>NUCLEOTIDE SEQUENCE [LARGE SCALE GENOMIC DNA]</scope>
    <source>
        <strain evidence="6 7">WCA-MUC-591-APC-3H</strain>
    </source>
</reference>
<dbReference type="SUPFAM" id="SSF54211">
    <property type="entry name" value="Ribosomal protein S5 domain 2-like"/>
    <property type="match status" value="1"/>
</dbReference>
<accession>A0A6L5Y4X1</accession>
<dbReference type="RefSeq" id="WP_154574033.1">
    <property type="nucleotide sequence ID" value="NZ_VUMZ01000003.1"/>
</dbReference>
<dbReference type="InterPro" id="IPR001208">
    <property type="entry name" value="MCM_dom"/>
</dbReference>
<feature type="compositionally biased region" description="Polar residues" evidence="4">
    <location>
        <begin position="509"/>
        <end position="518"/>
    </location>
</feature>
<protein>
    <submittedName>
        <fullName evidence="6">YifB family Mg chelatase-like AAA ATPase</fullName>
    </submittedName>
</protein>
<keyword evidence="7" id="KW-1185">Reference proteome</keyword>
<dbReference type="Proteomes" id="UP000474676">
    <property type="component" value="Unassembled WGS sequence"/>
</dbReference>
<dbReference type="InterPro" id="IPR025158">
    <property type="entry name" value="Mg_chelat-rel_C"/>
</dbReference>
<dbReference type="Pfam" id="PF01078">
    <property type="entry name" value="Mg_chelatase"/>
    <property type="match status" value="1"/>
</dbReference>
<evidence type="ECO:0000256" key="1">
    <source>
        <dbReference type="ARBA" id="ARBA00006354"/>
    </source>
</evidence>
<dbReference type="GeneID" id="303114565"/>
<evidence type="ECO:0000256" key="3">
    <source>
        <dbReference type="ARBA" id="ARBA00022840"/>
    </source>
</evidence>
<dbReference type="InterPro" id="IPR020568">
    <property type="entry name" value="Ribosomal_Su5_D2-typ_SF"/>
</dbReference>
<evidence type="ECO:0000313" key="6">
    <source>
        <dbReference type="EMBL" id="MST51568.1"/>
    </source>
</evidence>
<dbReference type="PANTHER" id="PTHR32039">
    <property type="entry name" value="MAGNESIUM-CHELATASE SUBUNIT CHLI"/>
    <property type="match status" value="1"/>
</dbReference>
<dbReference type="AlphaFoldDB" id="A0A6L5Y4X1"/>
<dbReference type="InterPro" id="IPR004482">
    <property type="entry name" value="Mg_chelat-rel"/>
</dbReference>
<dbReference type="Pfam" id="PF13541">
    <property type="entry name" value="ChlI"/>
    <property type="match status" value="1"/>
</dbReference>
<feature type="region of interest" description="Disordered" evidence="4">
    <location>
        <begin position="502"/>
        <end position="536"/>
    </location>
</feature>
<dbReference type="Gene3D" id="3.30.230.10">
    <property type="match status" value="1"/>
</dbReference>
<name>A0A6L5Y4X1_9FIRM</name>
<keyword evidence="3" id="KW-0067">ATP-binding</keyword>
<dbReference type="EMBL" id="VUMZ01000003">
    <property type="protein sequence ID" value="MST51568.1"/>
    <property type="molecule type" value="Genomic_DNA"/>
</dbReference>
<evidence type="ECO:0000313" key="7">
    <source>
        <dbReference type="Proteomes" id="UP000474676"/>
    </source>
</evidence>
<proteinExistence type="inferred from homology"/>
<evidence type="ECO:0000259" key="5">
    <source>
        <dbReference type="PROSITE" id="PS50051"/>
    </source>
</evidence>
<comment type="caution">
    <text evidence="6">The sequence shown here is derived from an EMBL/GenBank/DDBJ whole genome shotgun (WGS) entry which is preliminary data.</text>
</comment>
<dbReference type="InterPro" id="IPR027417">
    <property type="entry name" value="P-loop_NTPase"/>
</dbReference>
<dbReference type="InterPro" id="IPR045006">
    <property type="entry name" value="CHLI-like"/>
</dbReference>
<gene>
    <name evidence="6" type="ORF">FYJ64_04435</name>
</gene>
<comment type="similarity">
    <text evidence="1">Belongs to the Mg-chelatase subunits D/I family. ComM subfamily.</text>
</comment>
<sequence>MLSVISTAALHGLDAVAVNVETDITNGLPVFHIVGLADVGVKEARERIRSAVVNSGCRMPTARIIINMSPADVRKRGTHLDLPMAMGILADTGQILAEETRGCVFIGELSLDGTIRRVNGILPMLLQMERLGFRSAVIPQGNRREAGLVRGIDLYPASHLREVIDHFNLAAPLPRIGKDERQFPDGEEPGGPDFVDVRGQEYAKRAIVIAAAGGHGLLMTGSPSTGKTMLAERIPSILPRMNYEEILEVTRIYSVAGLLDEKLPYIMVRPFRSPHHSITPASLVGGGAVPVPGEITLADKGVLFLDEFGEFDRGTIDMLRQPLENRKIEISRLSERFVFPADFLLVAAANPCRCGYYGDEEHECRCTASEIERYRSRISGPIMDRIDLHITLRNVRYRELTGGTSVTSAHMRKQVERARRIQEERFRGTDVQRNGQLDSRTAEQFIRFDEEAQSRLGMLYDTYALNPRTFLKIRKVARTIADLEGAVQVRWEHIAEAVQYREEPPGRRSTVTETVSSAGEQAGKGKRRGGAEGWTE</sequence>
<dbReference type="GO" id="GO:0003677">
    <property type="term" value="F:DNA binding"/>
    <property type="evidence" value="ECO:0007669"/>
    <property type="project" value="InterPro"/>
</dbReference>
<evidence type="ECO:0000256" key="4">
    <source>
        <dbReference type="SAM" id="MobiDB-lite"/>
    </source>
</evidence>
<dbReference type="InterPro" id="IPR003593">
    <property type="entry name" value="AAA+_ATPase"/>
</dbReference>
<dbReference type="InterPro" id="IPR014721">
    <property type="entry name" value="Ribsml_uS5_D2-typ_fold_subgr"/>
</dbReference>
<keyword evidence="2" id="KW-0547">Nucleotide-binding</keyword>
<dbReference type="NCBIfam" id="TIGR00368">
    <property type="entry name" value="YifB family Mg chelatase-like AAA ATPase"/>
    <property type="match status" value="1"/>
</dbReference>
<dbReference type="SUPFAM" id="SSF52540">
    <property type="entry name" value="P-loop containing nucleoside triphosphate hydrolases"/>
    <property type="match status" value="1"/>
</dbReference>
<dbReference type="PANTHER" id="PTHR32039:SF7">
    <property type="entry name" value="COMPETENCE PROTEIN COMM"/>
    <property type="match status" value="1"/>
</dbReference>
<dbReference type="Gene3D" id="3.40.50.300">
    <property type="entry name" value="P-loop containing nucleotide triphosphate hydrolases"/>
    <property type="match status" value="1"/>
</dbReference>
<dbReference type="InterPro" id="IPR000523">
    <property type="entry name" value="Mg_chelatse_chII-like_cat_dom"/>
</dbReference>
<dbReference type="PROSITE" id="PS50051">
    <property type="entry name" value="MCM_2"/>
    <property type="match status" value="1"/>
</dbReference>